<dbReference type="OrthoDB" id="3795696at2759"/>
<feature type="compositionally biased region" description="Low complexity" evidence="1">
    <location>
        <begin position="516"/>
        <end position="526"/>
    </location>
</feature>
<feature type="compositionally biased region" description="Low complexity" evidence="1">
    <location>
        <begin position="495"/>
        <end position="506"/>
    </location>
</feature>
<feature type="compositionally biased region" description="Low complexity" evidence="1">
    <location>
        <begin position="459"/>
        <end position="479"/>
    </location>
</feature>
<keyword evidence="3" id="KW-1185">Reference proteome</keyword>
<feature type="compositionally biased region" description="Low complexity" evidence="1">
    <location>
        <begin position="536"/>
        <end position="556"/>
    </location>
</feature>
<feature type="compositionally biased region" description="Basic residues" evidence="1">
    <location>
        <begin position="135"/>
        <end position="144"/>
    </location>
</feature>
<gene>
    <name evidence="2" type="ORF">BDV95DRAFT_114385</name>
</gene>
<comment type="caution">
    <text evidence="2">The sequence shown here is derived from an EMBL/GenBank/DDBJ whole genome shotgun (WGS) entry which is preliminary data.</text>
</comment>
<proteinExistence type="predicted"/>
<sequence length="613" mass="68231">MAPSAQPRPGENGSNGSTMPLNSLSSWLQTYGTAEYALYKKGHATPHLTYDDWASSEHVLGPYLYYTTLDVWEEDTSSDDEPELEPVKPVPPVPKAHPVREPKKTVRANGDAKPLGRISATPSANAKTPEPAPSARKRRRSKKKFLSEETVASDDSEDVDRPTSSAAAAVKPGRKQRKKQYLVSVLLRFGLRTTDSAQSAEIIAPEDMEDSIPEDEHEEPAPAVQTLVVLSPRTTVSPQIQKKMPLSKETVDPEDMDEPLYSRPNHLVKKKKVLSKETVDPEDMEDEEEAAPVSEAVSEVATTPASAVAASSVPASPDGASTSSAPRRGLRVRTPAQQRPYFHHAKLFEEAESTEQVPNDNGKPLLKPPTTKLAQVSYPDEDEDMLDIDDDIDESSGMQPEQEVDDEPKQKAKGKAKVWKRDDEEDDHDFASPRVKPQPGELKRARGRPRKYNKLSDEQTQIRTRTQTQTQTQTHIQTQKLPEPAPKTPLASHPTTTTTTTTTRNPPLQPRPSPSHHPSQTQLQDPLRPRNPAPANPTTAPLATAKTTATTAMPTTRRAKSTMCPRRSRRRRRRGRRCRGRCRGFRVGMGGRGRGRRWVGVRMWRSWVRVWRA</sequence>
<organism evidence="2 3">
    <name type="scientific">Massariosphaeria phaeospora</name>
    <dbReference type="NCBI Taxonomy" id="100035"/>
    <lineage>
        <taxon>Eukaryota</taxon>
        <taxon>Fungi</taxon>
        <taxon>Dikarya</taxon>
        <taxon>Ascomycota</taxon>
        <taxon>Pezizomycotina</taxon>
        <taxon>Dothideomycetes</taxon>
        <taxon>Pleosporomycetidae</taxon>
        <taxon>Pleosporales</taxon>
        <taxon>Pleosporales incertae sedis</taxon>
        <taxon>Massariosphaeria</taxon>
    </lineage>
</organism>
<feature type="compositionally biased region" description="Acidic residues" evidence="1">
    <location>
        <begin position="379"/>
        <end position="394"/>
    </location>
</feature>
<evidence type="ECO:0000313" key="2">
    <source>
        <dbReference type="EMBL" id="KAF2869188.1"/>
    </source>
</evidence>
<feature type="region of interest" description="Disordered" evidence="1">
    <location>
        <begin position="229"/>
        <end position="577"/>
    </location>
</feature>
<reference evidence="2 3" key="1">
    <citation type="submission" date="2020-01" db="EMBL/GenBank/DDBJ databases">
        <authorList>
            <consortium name="DOE Joint Genome Institute"/>
            <person name="Haridas S."/>
            <person name="Albert R."/>
            <person name="Binder M."/>
            <person name="Bloem J."/>
            <person name="Labutti K."/>
            <person name="Salamov A."/>
            <person name="Andreopoulos B."/>
            <person name="Baker S.E."/>
            <person name="Barry K."/>
            <person name="Bills G."/>
            <person name="Bluhm B.H."/>
            <person name="Cannon C."/>
            <person name="Castanera R."/>
            <person name="Culley D.E."/>
            <person name="Daum C."/>
            <person name="Ezra D."/>
            <person name="Gonzalez J.B."/>
            <person name="Henrissat B."/>
            <person name="Kuo A."/>
            <person name="Liang C."/>
            <person name="Lipzen A."/>
            <person name="Lutzoni F."/>
            <person name="Magnuson J."/>
            <person name="Mondo S."/>
            <person name="Nolan M."/>
            <person name="Ohm R."/>
            <person name="Pangilinan J."/>
            <person name="Park H.-J.H."/>
            <person name="Ramirez L."/>
            <person name="Alfaro M."/>
            <person name="Sun H."/>
            <person name="Tritt A."/>
            <person name="Yoshinaga Y."/>
            <person name="Zwiers L.-H.L."/>
            <person name="Turgeon B.G."/>
            <person name="Goodwin S.B."/>
            <person name="Spatafora J.W."/>
            <person name="Crous P.W."/>
            <person name="Grigoriev I.V."/>
        </authorList>
    </citation>
    <scope>NUCLEOTIDE SEQUENCE [LARGE SCALE GENOMIC DNA]</scope>
    <source>
        <strain evidence="2 3">CBS 611.86</strain>
    </source>
</reference>
<dbReference type="Proteomes" id="UP000481861">
    <property type="component" value="Unassembled WGS sequence"/>
</dbReference>
<dbReference type="EMBL" id="JAADJZ010000017">
    <property type="protein sequence ID" value="KAF2869188.1"/>
    <property type="molecule type" value="Genomic_DNA"/>
</dbReference>
<protein>
    <submittedName>
        <fullName evidence="2">Uncharacterized protein</fullName>
    </submittedName>
</protein>
<feature type="compositionally biased region" description="Acidic residues" evidence="1">
    <location>
        <begin position="74"/>
        <end position="84"/>
    </location>
</feature>
<feature type="region of interest" description="Disordered" evidence="1">
    <location>
        <begin position="74"/>
        <end position="178"/>
    </location>
</feature>
<name>A0A7C8I2K4_9PLEO</name>
<evidence type="ECO:0000313" key="3">
    <source>
        <dbReference type="Proteomes" id="UP000481861"/>
    </source>
</evidence>
<feature type="compositionally biased region" description="Low complexity" evidence="1">
    <location>
        <begin position="291"/>
        <end position="317"/>
    </location>
</feature>
<dbReference type="AlphaFoldDB" id="A0A7C8I2K4"/>
<evidence type="ECO:0000256" key="1">
    <source>
        <dbReference type="SAM" id="MobiDB-lite"/>
    </source>
</evidence>
<feature type="region of interest" description="Disordered" evidence="1">
    <location>
        <begin position="1"/>
        <end position="23"/>
    </location>
</feature>
<feature type="compositionally biased region" description="Polar residues" evidence="1">
    <location>
        <begin position="12"/>
        <end position="23"/>
    </location>
</feature>
<feature type="compositionally biased region" description="Basic residues" evidence="1">
    <location>
        <begin position="566"/>
        <end position="577"/>
    </location>
</feature>
<accession>A0A7C8I2K4</accession>
<feature type="compositionally biased region" description="Acidic residues" evidence="1">
    <location>
        <begin position="280"/>
        <end position="290"/>
    </location>
</feature>